<evidence type="ECO:0000259" key="13">
    <source>
        <dbReference type="PROSITE" id="PS51398"/>
    </source>
</evidence>
<dbReference type="FunFam" id="2.20.25.10:FF:000011">
    <property type="entry name" value="peptide-N(4)-(N-acetyl-beta- glucosaminyl)asparagine amidase"/>
    <property type="match status" value="1"/>
</dbReference>
<dbReference type="InterPro" id="IPR050883">
    <property type="entry name" value="PNGase"/>
</dbReference>
<evidence type="ECO:0000256" key="10">
    <source>
        <dbReference type="ARBA" id="ARBA00022833"/>
    </source>
</evidence>
<dbReference type="GO" id="GO:0005829">
    <property type="term" value="C:cytosol"/>
    <property type="evidence" value="ECO:0007669"/>
    <property type="project" value="TreeGrafter"/>
</dbReference>
<dbReference type="Pfam" id="PF04721">
    <property type="entry name" value="PAW"/>
    <property type="match status" value="1"/>
</dbReference>
<organism evidence="14 15">
    <name type="scientific">Diploscapter pachys</name>
    <dbReference type="NCBI Taxonomy" id="2018661"/>
    <lineage>
        <taxon>Eukaryota</taxon>
        <taxon>Metazoa</taxon>
        <taxon>Ecdysozoa</taxon>
        <taxon>Nematoda</taxon>
        <taxon>Chromadorea</taxon>
        <taxon>Rhabditida</taxon>
        <taxon>Rhabditina</taxon>
        <taxon>Rhabditomorpha</taxon>
        <taxon>Rhabditoidea</taxon>
        <taxon>Rhabditidae</taxon>
        <taxon>Diploscapter</taxon>
    </lineage>
</organism>
<keyword evidence="10" id="KW-0862">Zinc</keyword>
<protein>
    <recommendedName>
        <fullName evidence="6">Peptide-N(4)-(N-acetyl-beta-glucosaminyl)asparagine amidase</fullName>
        <ecNumber evidence="5">3.5.1.52</ecNumber>
    </recommendedName>
    <alternativeName>
        <fullName evidence="11">Peptide:N-glycanase</fullName>
    </alternativeName>
</protein>
<feature type="non-terminal residue" evidence="14">
    <location>
        <position position="1"/>
    </location>
</feature>
<dbReference type="InterPro" id="IPR008979">
    <property type="entry name" value="Galactose-bd-like_sf"/>
</dbReference>
<comment type="caution">
    <text evidence="14">The sequence shown here is derived from an EMBL/GenBank/DDBJ whole genome shotgun (WGS) entry which is preliminary data.</text>
</comment>
<name>A0A2A2KYB8_9BILA</name>
<keyword evidence="9" id="KW-0378">Hydrolase</keyword>
<dbReference type="AlphaFoldDB" id="A0A2A2KYB8"/>
<comment type="similarity">
    <text evidence="4 12">Belongs to the transglutaminase-like superfamily. PNGase family.</text>
</comment>
<evidence type="ECO:0000313" key="14">
    <source>
        <dbReference type="EMBL" id="PAV79001.1"/>
    </source>
</evidence>
<dbReference type="OrthoDB" id="409136at2759"/>
<gene>
    <name evidence="14" type="ORF">WR25_10717</name>
</gene>
<dbReference type="SUPFAM" id="SSF52833">
    <property type="entry name" value="Thioredoxin-like"/>
    <property type="match status" value="1"/>
</dbReference>
<dbReference type="EC" id="3.5.1.52" evidence="5"/>
<comment type="subcellular location">
    <subcellularLocation>
        <location evidence="3">Cytoplasm</location>
    </subcellularLocation>
</comment>
<dbReference type="Proteomes" id="UP000218231">
    <property type="component" value="Unassembled WGS sequence"/>
</dbReference>
<comment type="cofactor">
    <cofactor evidence="2">
        <name>Zn(2+)</name>
        <dbReference type="ChEBI" id="CHEBI:29105"/>
    </cofactor>
</comment>
<evidence type="ECO:0000256" key="6">
    <source>
        <dbReference type="ARBA" id="ARBA00018546"/>
    </source>
</evidence>
<evidence type="ECO:0000256" key="9">
    <source>
        <dbReference type="ARBA" id="ARBA00022801"/>
    </source>
</evidence>
<evidence type="ECO:0000256" key="5">
    <source>
        <dbReference type="ARBA" id="ARBA00012158"/>
    </source>
</evidence>
<dbReference type="SUPFAM" id="SSF49785">
    <property type="entry name" value="Galactose-binding domain-like"/>
    <property type="match status" value="1"/>
</dbReference>
<sequence length="549" mass="62444">FIAPVYEQLSNQYLNAKFLKVDVDKARDVMQQYGVRAMPTFVFLKNKIEVERVQGANPDALVAAITKHYSSAPSNPDAANPLERQFLQQFAAVSRSTAEYLDEISKTLALSLVPEEELRTKATIKGTLNHFLLAKLLLKWFKESFFKWTDSPICEKCGTQTDKNGGLQGTPNHEELENGAGRVEIYQCKNCDCEVRFPRYNKPARLLETRNGRCGEFANCFTLIAAAMGFDVRYIYDVTDHVWVELFIPGADRWVHCDPCENVIDQPLLYEKGWGKNLSYVLAFGTNHVYDVTWRYSLDHKKTLKRRNRCREVVLARFIETPPCCKTCASHIGLGDKASSEEWRRERGELGEQVGCLTNCATTLLTLEQEAERAMAEVKIEPKFVFTPTEEEIANGSFKIEYSVVKDEYKRGTDVKKDFSSWVYEAKNMQRKVEADWKMAYLCRNEGTNDAEIMWSIDLSKVKAKQVKISMKGCERFESGSVDAMVCSGDMCMIVRKGELIFEDVPQAVVKITVNLSGGEGENAFQHAQLFRSKLDDQAPQLVIEINFK</sequence>
<dbReference type="InterPro" id="IPR013766">
    <property type="entry name" value="Thioredoxin_domain"/>
</dbReference>
<dbReference type="GO" id="GO:0046872">
    <property type="term" value="F:metal ion binding"/>
    <property type="evidence" value="ECO:0007669"/>
    <property type="project" value="UniProtKB-KW"/>
</dbReference>
<evidence type="ECO:0000256" key="7">
    <source>
        <dbReference type="ARBA" id="ARBA00022490"/>
    </source>
</evidence>
<feature type="domain" description="PAW" evidence="13">
    <location>
        <begin position="358"/>
        <end position="549"/>
    </location>
</feature>
<evidence type="ECO:0000256" key="11">
    <source>
        <dbReference type="ARBA" id="ARBA00032901"/>
    </source>
</evidence>
<keyword evidence="7" id="KW-0963">Cytoplasm</keyword>
<dbReference type="SMART" id="SM00613">
    <property type="entry name" value="PAW"/>
    <property type="match status" value="1"/>
</dbReference>
<dbReference type="InterPro" id="IPR006588">
    <property type="entry name" value="Peptide_N_glycanase_PAW_dom"/>
</dbReference>
<evidence type="ECO:0000256" key="12">
    <source>
        <dbReference type="PROSITE-ProRule" id="PRU00731"/>
    </source>
</evidence>
<dbReference type="Gene3D" id="3.10.620.30">
    <property type="match status" value="1"/>
</dbReference>
<dbReference type="InterPro" id="IPR036249">
    <property type="entry name" value="Thioredoxin-like_sf"/>
</dbReference>
<reference evidence="14 15" key="1">
    <citation type="journal article" date="2017" name="Curr. Biol.">
        <title>Genome architecture and evolution of a unichromosomal asexual nematode.</title>
        <authorList>
            <person name="Fradin H."/>
            <person name="Zegar C."/>
            <person name="Gutwein M."/>
            <person name="Lucas J."/>
            <person name="Kovtun M."/>
            <person name="Corcoran D."/>
            <person name="Baugh L.R."/>
            <person name="Kiontke K."/>
            <person name="Gunsalus K."/>
            <person name="Fitch D.H."/>
            <person name="Piano F."/>
        </authorList>
    </citation>
    <scope>NUCLEOTIDE SEQUENCE [LARGE SCALE GENOMIC DNA]</scope>
    <source>
        <strain evidence="14">PF1309</strain>
    </source>
</reference>
<evidence type="ECO:0000256" key="2">
    <source>
        <dbReference type="ARBA" id="ARBA00001947"/>
    </source>
</evidence>
<dbReference type="Gene3D" id="2.60.120.1020">
    <property type="entry name" value="Peptide N glycanase, PAW domain"/>
    <property type="match status" value="1"/>
</dbReference>
<keyword evidence="15" id="KW-1185">Reference proteome</keyword>
<keyword evidence="8" id="KW-0479">Metal-binding</keyword>
<dbReference type="InterPro" id="IPR002931">
    <property type="entry name" value="Transglutaminase-like"/>
</dbReference>
<proteinExistence type="inferred from homology"/>
<dbReference type="Gene3D" id="3.40.30.10">
    <property type="entry name" value="Glutaredoxin"/>
    <property type="match status" value="1"/>
</dbReference>
<dbReference type="GO" id="GO:0005634">
    <property type="term" value="C:nucleus"/>
    <property type="evidence" value="ECO:0007669"/>
    <property type="project" value="TreeGrafter"/>
</dbReference>
<dbReference type="EMBL" id="LIAE01007483">
    <property type="protein sequence ID" value="PAV79001.1"/>
    <property type="molecule type" value="Genomic_DNA"/>
</dbReference>
<evidence type="ECO:0000256" key="8">
    <source>
        <dbReference type="ARBA" id="ARBA00022723"/>
    </source>
</evidence>
<dbReference type="GO" id="GO:0000224">
    <property type="term" value="F:peptide-N4-(N-acetyl-beta-glucosaminyl)asparagine amidase activity"/>
    <property type="evidence" value="ECO:0007669"/>
    <property type="project" value="UniProtKB-EC"/>
</dbReference>
<comment type="catalytic activity">
    <reaction evidence="1">
        <text>Hydrolysis of an N(4)-(acetyl-beta-D-glucosaminyl)asparagine residue in which the glucosamine residue may be further glycosylated, to yield a (substituted) N-acetyl-beta-D-glucosaminylamine and a peptide containing an aspartate residue.</text>
        <dbReference type="EC" id="3.5.1.52"/>
    </reaction>
</comment>
<dbReference type="PROSITE" id="PS51398">
    <property type="entry name" value="PAW"/>
    <property type="match status" value="1"/>
</dbReference>
<dbReference type="InterPro" id="IPR038680">
    <property type="entry name" value="PAW_sf"/>
</dbReference>
<dbReference type="GO" id="GO:0006516">
    <property type="term" value="P:glycoprotein catabolic process"/>
    <property type="evidence" value="ECO:0007669"/>
    <property type="project" value="InterPro"/>
</dbReference>
<dbReference type="Pfam" id="PF01841">
    <property type="entry name" value="Transglut_core"/>
    <property type="match status" value="1"/>
</dbReference>
<dbReference type="PANTHER" id="PTHR12143">
    <property type="entry name" value="PEPTIDE N-GLYCANASE PNGASE -RELATED"/>
    <property type="match status" value="1"/>
</dbReference>
<dbReference type="Gene3D" id="2.20.25.10">
    <property type="match status" value="1"/>
</dbReference>
<dbReference type="Pfam" id="PF00085">
    <property type="entry name" value="Thioredoxin"/>
    <property type="match status" value="1"/>
</dbReference>
<dbReference type="STRING" id="2018661.A0A2A2KYB8"/>
<evidence type="ECO:0000256" key="4">
    <source>
        <dbReference type="ARBA" id="ARBA00009390"/>
    </source>
</evidence>
<dbReference type="InterPro" id="IPR038765">
    <property type="entry name" value="Papain-like_cys_pep_sf"/>
</dbReference>
<dbReference type="CDD" id="cd02947">
    <property type="entry name" value="TRX_family"/>
    <property type="match status" value="1"/>
</dbReference>
<dbReference type="PANTHER" id="PTHR12143:SF19">
    <property type="entry name" value="PEPTIDE-N(4)-(N-ACETYL-BETA-GLUCOSAMINYL)ASPARAGINE AMIDASE"/>
    <property type="match status" value="1"/>
</dbReference>
<evidence type="ECO:0000313" key="15">
    <source>
        <dbReference type="Proteomes" id="UP000218231"/>
    </source>
</evidence>
<evidence type="ECO:0000256" key="1">
    <source>
        <dbReference type="ARBA" id="ARBA00001650"/>
    </source>
</evidence>
<dbReference type="SMART" id="SM00460">
    <property type="entry name" value="TGc"/>
    <property type="match status" value="1"/>
</dbReference>
<dbReference type="SUPFAM" id="SSF54001">
    <property type="entry name" value="Cysteine proteinases"/>
    <property type="match status" value="1"/>
</dbReference>
<evidence type="ECO:0000256" key="3">
    <source>
        <dbReference type="ARBA" id="ARBA00004496"/>
    </source>
</evidence>
<accession>A0A2A2KYB8</accession>